<protein>
    <submittedName>
        <fullName evidence="1">Uncharacterized protein</fullName>
    </submittedName>
</protein>
<dbReference type="Proteomes" id="UP000805704">
    <property type="component" value="Chromosome 18"/>
</dbReference>
<dbReference type="EMBL" id="CM024806">
    <property type="protein sequence ID" value="KAG8009235.1"/>
    <property type="molecule type" value="Genomic_DNA"/>
</dbReference>
<sequence>MKISTASTQQEKAIIILCCVGPVGGRSVQVQRDDQRVNKQSPPHISNQSLLFNTRDGAVTNCSFGLNTMCRRSQRLKLREGVKTEAPRRSQRLKLREGVNRLKLAKESKTEAPRRSQRLKLREGVTTLHWTLNGGKSEE</sequence>
<reference evidence="1" key="1">
    <citation type="submission" date="2020-04" db="EMBL/GenBank/DDBJ databases">
        <title>A chromosome-scale assembly and high-density genetic map of the yellow drum (Nibea albiflora) genome.</title>
        <authorList>
            <person name="Xu D."/>
            <person name="Zhang W."/>
            <person name="Chen R."/>
            <person name="Tan P."/>
            <person name="Wang L."/>
            <person name="Song H."/>
            <person name="Tian L."/>
            <person name="Zhu Q."/>
            <person name="Wang B."/>
        </authorList>
    </citation>
    <scope>NUCLEOTIDE SEQUENCE</scope>
    <source>
        <strain evidence="1">ZJHYS-2018</strain>
    </source>
</reference>
<comment type="caution">
    <text evidence="1">The sequence shown here is derived from an EMBL/GenBank/DDBJ whole genome shotgun (WGS) entry which is preliminary data.</text>
</comment>
<gene>
    <name evidence="1" type="ORF">GBF38_014682</name>
</gene>
<organism evidence="1 2">
    <name type="scientific">Nibea albiflora</name>
    <name type="common">Yellow drum</name>
    <name type="synonym">Corvina albiflora</name>
    <dbReference type="NCBI Taxonomy" id="240163"/>
    <lineage>
        <taxon>Eukaryota</taxon>
        <taxon>Metazoa</taxon>
        <taxon>Chordata</taxon>
        <taxon>Craniata</taxon>
        <taxon>Vertebrata</taxon>
        <taxon>Euteleostomi</taxon>
        <taxon>Actinopterygii</taxon>
        <taxon>Neopterygii</taxon>
        <taxon>Teleostei</taxon>
        <taxon>Neoteleostei</taxon>
        <taxon>Acanthomorphata</taxon>
        <taxon>Eupercaria</taxon>
        <taxon>Sciaenidae</taxon>
        <taxon>Nibea</taxon>
    </lineage>
</organism>
<keyword evidence="2" id="KW-1185">Reference proteome</keyword>
<proteinExistence type="predicted"/>
<accession>A0ACB7F4N6</accession>
<evidence type="ECO:0000313" key="1">
    <source>
        <dbReference type="EMBL" id="KAG8009235.1"/>
    </source>
</evidence>
<evidence type="ECO:0000313" key="2">
    <source>
        <dbReference type="Proteomes" id="UP000805704"/>
    </source>
</evidence>
<name>A0ACB7F4N6_NIBAL</name>